<proteinExistence type="predicted"/>
<sequence length="105" mass="10615">MAPAEQAGDESEALRPATWPDHDLRGAQPAVRVGRSTEVTEGPRRNRAGAFGVPGPVRGATGARGAGPQQARERRRPGNAAGPGTPQAPGTSSVPGPCGRCVSPS</sequence>
<protein>
    <submittedName>
        <fullName evidence="2">Uncharacterized protein</fullName>
    </submittedName>
</protein>
<evidence type="ECO:0000313" key="2">
    <source>
        <dbReference type="EMBL" id="GAA1110379.1"/>
    </source>
</evidence>
<name>A0ABP4EL53_9ACTN</name>
<feature type="region of interest" description="Disordered" evidence="1">
    <location>
        <begin position="1"/>
        <end position="105"/>
    </location>
</feature>
<accession>A0ABP4EL53</accession>
<evidence type="ECO:0000256" key="1">
    <source>
        <dbReference type="SAM" id="MobiDB-lite"/>
    </source>
</evidence>
<dbReference type="EMBL" id="BAAALD010000079">
    <property type="protein sequence ID" value="GAA1110379.1"/>
    <property type="molecule type" value="Genomic_DNA"/>
</dbReference>
<organism evidence="2 3">
    <name type="scientific">Kitasatospora arboriphila</name>
    <dbReference type="NCBI Taxonomy" id="258052"/>
    <lineage>
        <taxon>Bacteria</taxon>
        <taxon>Bacillati</taxon>
        <taxon>Actinomycetota</taxon>
        <taxon>Actinomycetes</taxon>
        <taxon>Kitasatosporales</taxon>
        <taxon>Streptomycetaceae</taxon>
        <taxon>Kitasatospora</taxon>
    </lineage>
</organism>
<evidence type="ECO:0000313" key="3">
    <source>
        <dbReference type="Proteomes" id="UP001499987"/>
    </source>
</evidence>
<comment type="caution">
    <text evidence="2">The sequence shown here is derived from an EMBL/GenBank/DDBJ whole genome shotgun (WGS) entry which is preliminary data.</text>
</comment>
<reference evidence="3" key="1">
    <citation type="journal article" date="2019" name="Int. J. Syst. Evol. Microbiol.">
        <title>The Global Catalogue of Microorganisms (GCM) 10K type strain sequencing project: providing services to taxonomists for standard genome sequencing and annotation.</title>
        <authorList>
            <consortium name="The Broad Institute Genomics Platform"/>
            <consortium name="The Broad Institute Genome Sequencing Center for Infectious Disease"/>
            <person name="Wu L."/>
            <person name="Ma J."/>
        </authorList>
    </citation>
    <scope>NUCLEOTIDE SEQUENCE [LARGE SCALE GENOMIC DNA]</scope>
    <source>
        <strain evidence="3">JCM 13002</strain>
    </source>
</reference>
<dbReference type="Proteomes" id="UP001499987">
    <property type="component" value="Unassembled WGS sequence"/>
</dbReference>
<keyword evidence="3" id="KW-1185">Reference proteome</keyword>
<gene>
    <name evidence="2" type="ORF">GCM10009663_59840</name>
</gene>